<dbReference type="HOGENOM" id="CLU_062990_1_0_5"/>
<dbReference type="KEGG" id="ngl:RG1141_PA10580"/>
<evidence type="ECO:0000256" key="4">
    <source>
        <dbReference type="ARBA" id="ARBA00023136"/>
    </source>
</evidence>
<keyword evidence="3" id="KW-0732">Signal</keyword>
<evidence type="ECO:0000256" key="1">
    <source>
        <dbReference type="ARBA" id="ARBA00004442"/>
    </source>
</evidence>
<comment type="similarity">
    <text evidence="2">Belongs to the MipA/OmpV family.</text>
</comment>
<dbReference type="PANTHER" id="PTHR38776">
    <property type="entry name" value="MLTA-INTERACTING PROTEIN-RELATED"/>
    <property type="match status" value="1"/>
</dbReference>
<name>A0A068TK41_NEOGA</name>
<protein>
    <submittedName>
        <fullName evidence="6">MltA-interacting MipA family protein</fullName>
    </submittedName>
</protein>
<dbReference type="PATRIC" id="fig|1028801.3.peg.5661"/>
<proteinExistence type="inferred from homology"/>
<reference evidence="7" key="1">
    <citation type="journal article" date="2014" name="BMC Genomics">
        <title>Genome sequencing of two Neorhizobium galegae strains reveals a noeT gene responsible for the unusual acetylation of the nodulation factors.</title>
        <authorList>
            <person name="Osterman J."/>
            <person name="Marsh J."/>
            <person name="Laine P.K."/>
            <person name="Zeng Z."/>
            <person name="Alatalo E."/>
            <person name="Sullivan J.T."/>
            <person name="Young J.P."/>
            <person name="Thomas-Oates J."/>
            <person name="Paulin L."/>
            <person name="Lindstrom K."/>
        </authorList>
    </citation>
    <scope>NUCLEOTIDE SEQUENCE [LARGE SCALE GENOMIC DNA]</scope>
    <source>
        <strain evidence="7">HAMBI 1141</strain>
        <plasmid evidence="7">II</plasmid>
    </source>
</reference>
<dbReference type="AlphaFoldDB" id="A0A068TK41"/>
<dbReference type="PANTHER" id="PTHR38776:SF1">
    <property type="entry name" value="MLTA-INTERACTING PROTEIN-RELATED"/>
    <property type="match status" value="1"/>
</dbReference>
<sequence length="306" mass="32900">MSQHDQHHPEDRHRKTVLSGVGASDIIQRRWTIKISIAALAAASALFSVTAFAADLEATDAAIAPPQQFDNGRYGGIRGKLHDWKVTIGVGAIYMPEYEGSDEFEVQPFPLISAQFGERVHLDTSGLTVDLFETNGFRVGVTGGVEMGRKEDDSDHLRGLGDIDMGGVIGGIVSYDVGPFGVYAKLDKTIGGSEGLTGTFGAKVSHRYERFIFSADVSGTWADDKHMESYFGVTSIQSARSGLAEYEAKAGIKRVDLKGSITYMMTENWSVTGAGGAGFLLGDAKDSPIVKDDVQPFAMLAVGYKF</sequence>
<evidence type="ECO:0000256" key="3">
    <source>
        <dbReference type="ARBA" id="ARBA00022729"/>
    </source>
</evidence>
<evidence type="ECO:0000313" key="7">
    <source>
        <dbReference type="Proteomes" id="UP000028186"/>
    </source>
</evidence>
<accession>A0A068TK41</accession>
<geneLocation type="plasmid" evidence="7">
    <name>II</name>
</geneLocation>
<evidence type="ECO:0000256" key="5">
    <source>
        <dbReference type="ARBA" id="ARBA00023237"/>
    </source>
</evidence>
<evidence type="ECO:0000313" key="6">
    <source>
        <dbReference type="EMBL" id="CDN57890.1"/>
    </source>
</evidence>
<dbReference type="GO" id="GO:0009279">
    <property type="term" value="C:cell outer membrane"/>
    <property type="evidence" value="ECO:0007669"/>
    <property type="project" value="UniProtKB-SubCell"/>
</dbReference>
<dbReference type="Pfam" id="PF06629">
    <property type="entry name" value="MipA"/>
    <property type="match status" value="1"/>
</dbReference>
<keyword evidence="6" id="KW-0614">Plasmid</keyword>
<organism evidence="6 7">
    <name type="scientific">Neorhizobium galegae bv. officinalis bv. officinalis str. HAMBI 1141</name>
    <dbReference type="NCBI Taxonomy" id="1028801"/>
    <lineage>
        <taxon>Bacteria</taxon>
        <taxon>Pseudomonadati</taxon>
        <taxon>Pseudomonadota</taxon>
        <taxon>Alphaproteobacteria</taxon>
        <taxon>Hyphomicrobiales</taxon>
        <taxon>Rhizobiaceae</taxon>
        <taxon>Rhizobium/Agrobacterium group</taxon>
        <taxon>Neorhizobium</taxon>
    </lineage>
</organism>
<dbReference type="InterPro" id="IPR010583">
    <property type="entry name" value="MipA"/>
</dbReference>
<dbReference type="eggNOG" id="COG3713">
    <property type="taxonomic scope" value="Bacteria"/>
</dbReference>
<dbReference type="Proteomes" id="UP000028186">
    <property type="component" value="Plasmid pHAMBI1141a"/>
</dbReference>
<comment type="subcellular location">
    <subcellularLocation>
        <location evidence="1">Cell outer membrane</location>
    </subcellularLocation>
</comment>
<dbReference type="EMBL" id="HG938356">
    <property type="protein sequence ID" value="CDN57890.1"/>
    <property type="molecule type" value="Genomic_DNA"/>
</dbReference>
<keyword evidence="5" id="KW-0998">Cell outer membrane</keyword>
<keyword evidence="4" id="KW-0472">Membrane</keyword>
<gene>
    <name evidence="6" type="ORF">RG1141_PA10580</name>
</gene>
<evidence type="ECO:0000256" key="2">
    <source>
        <dbReference type="ARBA" id="ARBA00005722"/>
    </source>
</evidence>